<dbReference type="Proteomes" id="UP000243975">
    <property type="component" value="Unassembled WGS sequence"/>
</dbReference>
<evidence type="ECO:0000256" key="9">
    <source>
        <dbReference type="SAM" id="Phobius"/>
    </source>
</evidence>
<comment type="caution">
    <text evidence="10">The sequence shown here is derived from an EMBL/GenBank/DDBJ whole genome shotgun (WGS) entry which is preliminary data.</text>
</comment>
<dbReference type="GO" id="GO:0005506">
    <property type="term" value="F:iron ion binding"/>
    <property type="evidence" value="ECO:0007669"/>
    <property type="project" value="InterPro"/>
</dbReference>
<evidence type="ECO:0000256" key="5">
    <source>
        <dbReference type="ARBA" id="ARBA00023002"/>
    </source>
</evidence>
<evidence type="ECO:0000256" key="1">
    <source>
        <dbReference type="ARBA" id="ARBA00004721"/>
    </source>
</evidence>
<keyword evidence="6 8" id="KW-0408">Iron</keyword>
<keyword evidence="3 8" id="KW-0349">Heme</keyword>
<dbReference type="SUPFAM" id="SSF48264">
    <property type="entry name" value="Cytochrome P450"/>
    <property type="match status" value="2"/>
</dbReference>
<keyword evidence="9" id="KW-0812">Transmembrane</keyword>
<evidence type="ECO:0000256" key="4">
    <source>
        <dbReference type="ARBA" id="ARBA00022723"/>
    </source>
</evidence>
<protein>
    <recommendedName>
        <fullName evidence="12">Cytochrome P450</fullName>
    </recommendedName>
</protein>
<dbReference type="PROSITE" id="PS00086">
    <property type="entry name" value="CYTOCHROME_P450"/>
    <property type="match status" value="2"/>
</dbReference>
<accession>A0A103XWJ4</accession>
<keyword evidence="11" id="KW-1185">Reference proteome</keyword>
<dbReference type="InterPro" id="IPR017972">
    <property type="entry name" value="Cyt_P450_CS"/>
</dbReference>
<comment type="similarity">
    <text evidence="2">Belongs to the cytochrome P450 family.</text>
</comment>
<dbReference type="GO" id="GO:0020037">
    <property type="term" value="F:heme binding"/>
    <property type="evidence" value="ECO:0007669"/>
    <property type="project" value="InterPro"/>
</dbReference>
<feature type="transmembrane region" description="Helical" evidence="9">
    <location>
        <begin position="9"/>
        <end position="30"/>
    </location>
</feature>
<sequence length="947" mass="106635">MFHTSESDLFFYLCIPLSILLVFLILFKWLSSVPESHKNRPPSPLKLPVIGNLHQLGSSPHSYLHDLAKKHGPLMLIHLGSVPVVVASTPETAQEILKTHDLEFCYRPKSSISHALSFGSKDIAFSPYGEYWRQIKSISMLQLLSTQRVRSFRQVREEETRVMIDMITKSHGSLVDFKELLTSLTSNVVCRVTLGKTYQGLKFKHLLTRVTYLLGVFSAGSYIPWLSWVGRLWGLERAAIELAPEVDAFLEGVLEEHINKRSRADVDDETDKPQDFLDILLDPIISLHRDTVKAIILNVFAAGIESTAASIEWALSELLRHPQAMRKLQLEVSEVAQGRSTISEEDVEKMPYLKAVIKEALRLHPPAPLLITREAIKDVKLMGYDIAAGTQVLVNAFAIARDPSLWDEPDKFKPERFLSNAIDYKRHHFEYLPFGAGRRMCPGTQFSIAIDQIVIANLVYKFDLALPDDEELDMRLSSAHKNQPPSPWKLPIIGNLHQIAIGFNPHRSLLALTQKQGPLVLIQLGSVPVLVANSAEAAREILKTHDLIFCSRPKLSIVDKLTYGSKDIAFSPYGEYWRQLRSIAVLKLLSTRRVQSFQGVREEETRVMIDMIGGSCGSLVDMGKLVSSLTNNIICRVTLGRTYGIEFRHLLARFSYLLGVFAVGNYIPWLSWVDRLSGLEGTTKQVAEEFDEFLEGILEEHINKKRVVDGIDEGGQDFMDILLDTQSENTTSFTLGRDVIKAAILDIFGAGTVTTSTILVWAISELIRHPRVMKKLQHEVGEIAQGKSMIHEEDLEKMHYLQAVLKETLRLHTPLPLLISRESIQDVKVMGYDIAAGTQVIINAWAIARDPSIWEEADKFKPERFMNSPIDYKGFHFEFLPFGGGRRGCPAIHFAIGVNELALANLVYKYDLKLPDEARGEELDMSEVTGLTLHRKSPLLVVATPRF</sequence>
<name>A0A103XWJ4_CYNCS</name>
<organism evidence="10 11">
    <name type="scientific">Cynara cardunculus var. scolymus</name>
    <name type="common">Globe artichoke</name>
    <name type="synonym">Cynara scolymus</name>
    <dbReference type="NCBI Taxonomy" id="59895"/>
    <lineage>
        <taxon>Eukaryota</taxon>
        <taxon>Viridiplantae</taxon>
        <taxon>Streptophyta</taxon>
        <taxon>Embryophyta</taxon>
        <taxon>Tracheophyta</taxon>
        <taxon>Spermatophyta</taxon>
        <taxon>Magnoliopsida</taxon>
        <taxon>eudicotyledons</taxon>
        <taxon>Gunneridae</taxon>
        <taxon>Pentapetalae</taxon>
        <taxon>asterids</taxon>
        <taxon>campanulids</taxon>
        <taxon>Asterales</taxon>
        <taxon>Asteraceae</taxon>
        <taxon>Carduoideae</taxon>
        <taxon>Cardueae</taxon>
        <taxon>Carduinae</taxon>
        <taxon>Cynara</taxon>
    </lineage>
</organism>
<dbReference type="InterPro" id="IPR002401">
    <property type="entry name" value="Cyt_P450_E_grp-I"/>
</dbReference>
<evidence type="ECO:0000256" key="7">
    <source>
        <dbReference type="ARBA" id="ARBA00023033"/>
    </source>
</evidence>
<evidence type="ECO:0000256" key="8">
    <source>
        <dbReference type="PIRSR" id="PIRSR602401-1"/>
    </source>
</evidence>
<proteinExistence type="inferred from homology"/>
<dbReference type="GO" id="GO:0051762">
    <property type="term" value="P:sesquiterpene biosynthetic process"/>
    <property type="evidence" value="ECO:0007669"/>
    <property type="project" value="UniProtKB-ARBA"/>
</dbReference>
<keyword evidence="4 8" id="KW-0479">Metal-binding</keyword>
<dbReference type="PRINTS" id="PR00385">
    <property type="entry name" value="P450"/>
</dbReference>
<feature type="binding site" description="axial binding residue" evidence="8">
    <location>
        <position position="889"/>
    </location>
    <ligand>
        <name>heme</name>
        <dbReference type="ChEBI" id="CHEBI:30413"/>
    </ligand>
    <ligandPart>
        <name>Fe</name>
        <dbReference type="ChEBI" id="CHEBI:18248"/>
    </ligandPart>
</feature>
<dbReference type="Gramene" id="KVH98189">
    <property type="protein sequence ID" value="KVH98189"/>
    <property type="gene ID" value="Ccrd_023608"/>
</dbReference>
<dbReference type="PANTHER" id="PTHR47955">
    <property type="entry name" value="CYTOCHROME P450 FAMILY 71 PROTEIN"/>
    <property type="match status" value="1"/>
</dbReference>
<dbReference type="AlphaFoldDB" id="A0A103XWJ4"/>
<comment type="cofactor">
    <cofactor evidence="8">
        <name>heme</name>
        <dbReference type="ChEBI" id="CHEBI:30413"/>
    </cofactor>
</comment>
<evidence type="ECO:0008006" key="12">
    <source>
        <dbReference type="Google" id="ProtNLM"/>
    </source>
</evidence>
<dbReference type="FunFam" id="1.10.630.10:FF:000011">
    <property type="entry name" value="Cytochrome P450 83B1"/>
    <property type="match status" value="2"/>
</dbReference>
<dbReference type="Pfam" id="PF00067">
    <property type="entry name" value="p450"/>
    <property type="match status" value="2"/>
</dbReference>
<dbReference type="PRINTS" id="PR00463">
    <property type="entry name" value="EP450I"/>
</dbReference>
<dbReference type="Gene3D" id="1.10.630.10">
    <property type="entry name" value="Cytochrome P450"/>
    <property type="match status" value="2"/>
</dbReference>
<reference evidence="10 11" key="1">
    <citation type="journal article" date="2016" name="Sci. Rep.">
        <title>The genome sequence of the outbreeding globe artichoke constructed de novo incorporating a phase-aware low-pass sequencing strategy of F1 progeny.</title>
        <authorList>
            <person name="Scaglione D."/>
            <person name="Reyes-Chin-Wo S."/>
            <person name="Acquadro A."/>
            <person name="Froenicke L."/>
            <person name="Portis E."/>
            <person name="Beitel C."/>
            <person name="Tirone M."/>
            <person name="Mauro R."/>
            <person name="Lo Monaco A."/>
            <person name="Mauromicale G."/>
            <person name="Faccioli P."/>
            <person name="Cattivelli L."/>
            <person name="Rieseberg L."/>
            <person name="Michelmore R."/>
            <person name="Lanteri S."/>
        </authorList>
    </citation>
    <scope>NUCLEOTIDE SEQUENCE [LARGE SCALE GENOMIC DNA]</scope>
    <source>
        <strain evidence="10">2C</strain>
    </source>
</reference>
<keyword evidence="9" id="KW-0472">Membrane</keyword>
<evidence type="ECO:0000256" key="2">
    <source>
        <dbReference type="ARBA" id="ARBA00010617"/>
    </source>
</evidence>
<evidence type="ECO:0000256" key="6">
    <source>
        <dbReference type="ARBA" id="ARBA00023004"/>
    </source>
</evidence>
<dbReference type="InterPro" id="IPR001128">
    <property type="entry name" value="Cyt_P450"/>
</dbReference>
<dbReference type="EMBL" id="LEKV01003806">
    <property type="protein sequence ID" value="KVH98189.1"/>
    <property type="molecule type" value="Genomic_DNA"/>
</dbReference>
<dbReference type="PANTHER" id="PTHR47955:SF15">
    <property type="entry name" value="CYTOCHROME P450 71A2-LIKE"/>
    <property type="match status" value="1"/>
</dbReference>
<dbReference type="GO" id="GO:0016712">
    <property type="term" value="F:oxidoreductase activity, acting on paired donors, with incorporation or reduction of molecular oxygen, reduced flavin or flavoprotein as one donor, and incorporation of one atom of oxygen"/>
    <property type="evidence" value="ECO:0007669"/>
    <property type="project" value="UniProtKB-ARBA"/>
</dbReference>
<dbReference type="CDD" id="cd11072">
    <property type="entry name" value="CYP71-like"/>
    <property type="match status" value="2"/>
</dbReference>
<gene>
    <name evidence="10" type="ORF">Ccrd_023608</name>
</gene>
<dbReference type="InterPro" id="IPR036396">
    <property type="entry name" value="Cyt_P450_sf"/>
</dbReference>
<evidence type="ECO:0000256" key="3">
    <source>
        <dbReference type="ARBA" id="ARBA00022617"/>
    </source>
</evidence>
<evidence type="ECO:0000313" key="10">
    <source>
        <dbReference type="EMBL" id="KVH98189.1"/>
    </source>
</evidence>
<dbReference type="OMA" id="VHALYEM"/>
<comment type="pathway">
    <text evidence="1">Secondary metabolite biosynthesis; terpenoid biosynthesis.</text>
</comment>
<keyword evidence="5" id="KW-0560">Oxidoreductase</keyword>
<evidence type="ECO:0000313" key="11">
    <source>
        <dbReference type="Proteomes" id="UP000243975"/>
    </source>
</evidence>
<dbReference type="STRING" id="59895.A0A103XWJ4"/>
<keyword evidence="9" id="KW-1133">Transmembrane helix</keyword>
<keyword evidence="7" id="KW-0503">Monooxygenase</keyword>